<proteinExistence type="predicted"/>
<name>A0A5C6FBM7_9BACT</name>
<organism evidence="1 2">
    <name type="scientific">Rubripirellula reticaptiva</name>
    <dbReference type="NCBI Taxonomy" id="2528013"/>
    <lineage>
        <taxon>Bacteria</taxon>
        <taxon>Pseudomonadati</taxon>
        <taxon>Planctomycetota</taxon>
        <taxon>Planctomycetia</taxon>
        <taxon>Pirellulales</taxon>
        <taxon>Pirellulaceae</taxon>
        <taxon>Rubripirellula</taxon>
    </lineage>
</organism>
<evidence type="ECO:0000313" key="1">
    <source>
        <dbReference type="EMBL" id="TWU57967.1"/>
    </source>
</evidence>
<evidence type="ECO:0000313" key="2">
    <source>
        <dbReference type="Proteomes" id="UP000317977"/>
    </source>
</evidence>
<protein>
    <submittedName>
        <fullName evidence="1">Uncharacterized protein</fullName>
    </submittedName>
</protein>
<sequence length="106" mass="11685">MTAAEYPLRQPNPSGLSASYIIGSAMPELSWGADLVGIRYDRQSRHLADSTLDHRFNHDCFPVELDHVAGRQLFAAASFDFAIDLGFASLDSHLRFAAGGHEAYKF</sequence>
<dbReference type="Proteomes" id="UP000317977">
    <property type="component" value="Unassembled WGS sequence"/>
</dbReference>
<gene>
    <name evidence="1" type="ORF">Poly59_08760</name>
</gene>
<comment type="caution">
    <text evidence="1">The sequence shown here is derived from an EMBL/GenBank/DDBJ whole genome shotgun (WGS) entry which is preliminary data.</text>
</comment>
<dbReference type="EMBL" id="SJPX01000001">
    <property type="protein sequence ID" value="TWU57967.1"/>
    <property type="molecule type" value="Genomic_DNA"/>
</dbReference>
<dbReference type="AlphaFoldDB" id="A0A5C6FBM7"/>
<accession>A0A5C6FBM7</accession>
<keyword evidence="2" id="KW-1185">Reference proteome</keyword>
<reference evidence="1 2" key="1">
    <citation type="submission" date="2019-02" db="EMBL/GenBank/DDBJ databases">
        <title>Deep-cultivation of Planctomycetes and their phenomic and genomic characterization uncovers novel biology.</title>
        <authorList>
            <person name="Wiegand S."/>
            <person name="Jogler M."/>
            <person name="Boedeker C."/>
            <person name="Pinto D."/>
            <person name="Vollmers J."/>
            <person name="Rivas-Marin E."/>
            <person name="Kohn T."/>
            <person name="Peeters S.H."/>
            <person name="Heuer A."/>
            <person name="Rast P."/>
            <person name="Oberbeckmann S."/>
            <person name="Bunk B."/>
            <person name="Jeske O."/>
            <person name="Meyerdierks A."/>
            <person name="Storesund J.E."/>
            <person name="Kallscheuer N."/>
            <person name="Luecker S."/>
            <person name="Lage O.M."/>
            <person name="Pohl T."/>
            <person name="Merkel B.J."/>
            <person name="Hornburger P."/>
            <person name="Mueller R.-W."/>
            <person name="Bruemmer F."/>
            <person name="Labrenz M."/>
            <person name="Spormann A.M."/>
            <person name="Op Den Camp H."/>
            <person name="Overmann J."/>
            <person name="Amann R."/>
            <person name="Jetten M.S.M."/>
            <person name="Mascher T."/>
            <person name="Medema M.H."/>
            <person name="Devos D.P."/>
            <person name="Kaster A.-K."/>
            <person name="Ovreas L."/>
            <person name="Rohde M."/>
            <person name="Galperin M.Y."/>
            <person name="Jogler C."/>
        </authorList>
    </citation>
    <scope>NUCLEOTIDE SEQUENCE [LARGE SCALE GENOMIC DNA]</scope>
    <source>
        <strain evidence="1 2">Poly59</strain>
    </source>
</reference>